<comment type="caution">
    <text evidence="2">The sequence shown here is derived from an EMBL/GenBank/DDBJ whole genome shotgun (WGS) entry which is preliminary data.</text>
</comment>
<evidence type="ECO:0000313" key="2">
    <source>
        <dbReference type="EMBL" id="CAI0646919.1"/>
    </source>
</evidence>
<evidence type="ECO:0000256" key="1">
    <source>
        <dbReference type="SAM" id="MobiDB-lite"/>
    </source>
</evidence>
<dbReference type="AlphaFoldDB" id="A0A9W4WC78"/>
<proteinExistence type="predicted"/>
<dbReference type="Proteomes" id="UP001152533">
    <property type="component" value="Unassembled WGS sequence"/>
</dbReference>
<feature type="compositionally biased region" description="Polar residues" evidence="1">
    <location>
        <begin position="95"/>
        <end position="107"/>
    </location>
</feature>
<reference evidence="2" key="1">
    <citation type="submission" date="2022-08" db="EMBL/GenBank/DDBJ databases">
        <authorList>
            <person name="Giroux E."/>
            <person name="Giroux E."/>
        </authorList>
    </citation>
    <scope>NUCLEOTIDE SEQUENCE</scope>
    <source>
        <strain evidence="2">H1091258</strain>
    </source>
</reference>
<organism evidence="2 3">
    <name type="scientific">Colletotrichum noveboracense</name>
    <dbReference type="NCBI Taxonomy" id="2664923"/>
    <lineage>
        <taxon>Eukaryota</taxon>
        <taxon>Fungi</taxon>
        <taxon>Dikarya</taxon>
        <taxon>Ascomycota</taxon>
        <taxon>Pezizomycotina</taxon>
        <taxon>Sordariomycetes</taxon>
        <taxon>Hypocreomycetidae</taxon>
        <taxon>Glomerellales</taxon>
        <taxon>Glomerellaceae</taxon>
        <taxon>Colletotrichum</taxon>
        <taxon>Colletotrichum gloeosporioides species complex</taxon>
    </lineage>
</organism>
<accession>A0A9W4WC78</accession>
<dbReference type="EMBL" id="CAMGZC010000376">
    <property type="protein sequence ID" value="CAI0646919.1"/>
    <property type="molecule type" value="Genomic_DNA"/>
</dbReference>
<name>A0A9W4WC78_9PEZI</name>
<feature type="region of interest" description="Disordered" evidence="1">
    <location>
        <begin position="89"/>
        <end position="138"/>
    </location>
</feature>
<evidence type="ECO:0008006" key="4">
    <source>
        <dbReference type="Google" id="ProtNLM"/>
    </source>
</evidence>
<feature type="compositionally biased region" description="Polar residues" evidence="1">
    <location>
        <begin position="124"/>
        <end position="138"/>
    </location>
</feature>
<dbReference type="Pfam" id="PF13376">
    <property type="entry name" value="OmdA"/>
    <property type="match status" value="1"/>
</dbReference>
<keyword evidence="3" id="KW-1185">Reference proteome</keyword>
<feature type="compositionally biased region" description="Polar residues" evidence="1">
    <location>
        <begin position="14"/>
        <end position="37"/>
    </location>
</feature>
<gene>
    <name evidence="2" type="ORF">CGXH109_LOCUS60125</name>
</gene>
<feature type="region of interest" description="Disordered" evidence="1">
    <location>
        <begin position="1"/>
        <end position="43"/>
    </location>
</feature>
<evidence type="ECO:0000313" key="3">
    <source>
        <dbReference type="Proteomes" id="UP001152533"/>
    </source>
</evidence>
<sequence>MDMSIGAAYESRHSSSGQNNNDAGSYRQQHQPDSPSGFNRDRVSSSMGLHRCIRKIVSADSFPEKSVLLELLFFCLKVSSQLTLSHGNHVVRSPGATQFTSNSSLNMSRQTRSSTRKQSEDARQSSPGPTGSMISSTPASIPTLRFENQSKWETWLAENYATSSGLWVQIAKKNSNIPSVTYDEALDIALCFGWIDGQRKSYDERHFVQRFTPRRKKSLWSKRNVDKVAKLTEAGRMQQSGQVEIDTAKADGRWDRAYSSASVMEVPLDFQTALEVNDKARKFFDALNKTQRYSFLWRIETTKRPETRKRKIGQFVELLAEHKTL</sequence>
<protein>
    <recommendedName>
        <fullName evidence="4">Bacteriocin-protection protein</fullName>
    </recommendedName>
</protein>